<sequence length="267" mass="29393">MKKIIQNRSWIITTLTIITTLAIMLIALYANSVTVKVTSLNLRTGPAITYSVKEKIHQGERLQVIDRKNDWIKVIAHHKDIGWVASWLVDNPKTNNVSSLAEATIVIDPGHGGSDSGALSTTGQEEKKYTLIFATKLARTLRAKGARVIMTRDSNKTVALADRPKIATKNSANLFISIHFDSSDVANDATGVTTYYYHPGQSKNLAKDVNKRLTNLPLPNRGAEFGNFLVIRDISIPSILIEGATLITMMTLNRSHLQIIKGSMLTT</sequence>
<dbReference type="PANTHER" id="PTHR30404:SF7">
    <property type="entry name" value="CELL WALL AMIDASE LYTH-RELATED"/>
    <property type="match status" value="1"/>
</dbReference>
<protein>
    <submittedName>
        <fullName evidence="5">N-acetylmuramoyl-L-alanine amidase</fullName>
        <ecNumber evidence="5">3.5.1.28</ecNumber>
    </submittedName>
</protein>
<evidence type="ECO:0000256" key="3">
    <source>
        <dbReference type="SAM" id="Phobius"/>
    </source>
</evidence>
<evidence type="ECO:0000259" key="4">
    <source>
        <dbReference type="PROSITE" id="PS51781"/>
    </source>
</evidence>
<dbReference type="AlphaFoldDB" id="A0A401FL29"/>
<feature type="domain" description="SH3b" evidence="4">
    <location>
        <begin position="30"/>
        <end position="92"/>
    </location>
</feature>
<feature type="transmembrane region" description="Helical" evidence="3">
    <location>
        <begin position="12"/>
        <end position="30"/>
    </location>
</feature>
<dbReference type="Pfam" id="PF08239">
    <property type="entry name" value="SH3_3"/>
    <property type="match status" value="1"/>
</dbReference>
<dbReference type="Pfam" id="PF01520">
    <property type="entry name" value="Amidase_3"/>
    <property type="match status" value="1"/>
</dbReference>
<dbReference type="CDD" id="cd02696">
    <property type="entry name" value="MurNAc-LAA"/>
    <property type="match status" value="1"/>
</dbReference>
<keyword evidence="3" id="KW-0812">Transmembrane</keyword>
<dbReference type="RefSeq" id="WP_369689705.1">
    <property type="nucleotide sequence ID" value="NZ_BEXA01000002.1"/>
</dbReference>
<keyword evidence="3" id="KW-1133">Transmembrane helix</keyword>
<reference evidence="5 6" key="1">
    <citation type="submission" date="2017-11" db="EMBL/GenBank/DDBJ databases">
        <title>Draft Genome Sequence of Lactobacillus curieae NBRC 111893 isolated from Koso, a Japanese sugar-Vegetable Fermented Beverage.</title>
        <authorList>
            <person name="Chiou T.Y."/>
            <person name="Oshima K."/>
            <person name="Suda W."/>
            <person name="Hattori M."/>
            <person name="Takahashi T."/>
        </authorList>
    </citation>
    <scope>NUCLEOTIDE SEQUENCE [LARGE SCALE GENOMIC DNA]</scope>
    <source>
        <strain evidence="5 6">NBRC111893</strain>
    </source>
</reference>
<dbReference type="Gene3D" id="2.30.30.40">
    <property type="entry name" value="SH3 Domains"/>
    <property type="match status" value="1"/>
</dbReference>
<dbReference type="GO" id="GO:0008745">
    <property type="term" value="F:N-acetylmuramoyl-L-alanine amidase activity"/>
    <property type="evidence" value="ECO:0007669"/>
    <property type="project" value="UniProtKB-EC"/>
</dbReference>
<comment type="caution">
    <text evidence="5">The sequence shown here is derived from an EMBL/GenBank/DDBJ whole genome shotgun (WGS) entry which is preliminary data.</text>
</comment>
<dbReference type="EMBL" id="BEXA01000002">
    <property type="protein sequence ID" value="GAY73094.1"/>
    <property type="molecule type" value="Genomic_DNA"/>
</dbReference>
<dbReference type="GO" id="GO:0071555">
    <property type="term" value="P:cell wall organization"/>
    <property type="evidence" value="ECO:0007669"/>
    <property type="project" value="UniProtKB-KW"/>
</dbReference>
<keyword evidence="6" id="KW-1185">Reference proteome</keyword>
<keyword evidence="3" id="KW-0472">Membrane</keyword>
<dbReference type="GO" id="GO:0009253">
    <property type="term" value="P:peptidoglycan catabolic process"/>
    <property type="evidence" value="ECO:0007669"/>
    <property type="project" value="InterPro"/>
</dbReference>
<dbReference type="Proteomes" id="UP000286974">
    <property type="component" value="Unassembled WGS sequence"/>
</dbReference>
<keyword evidence="2" id="KW-0961">Cell wall biogenesis/degradation</keyword>
<dbReference type="PROSITE" id="PS51781">
    <property type="entry name" value="SH3B"/>
    <property type="match status" value="1"/>
</dbReference>
<dbReference type="InterPro" id="IPR050695">
    <property type="entry name" value="N-acetylmuramoyl_amidase_3"/>
</dbReference>
<dbReference type="EC" id="3.5.1.28" evidence="5"/>
<dbReference type="SMART" id="SM00646">
    <property type="entry name" value="Ami_3"/>
    <property type="match status" value="1"/>
</dbReference>
<proteinExistence type="predicted"/>
<dbReference type="GO" id="GO:0030288">
    <property type="term" value="C:outer membrane-bounded periplasmic space"/>
    <property type="evidence" value="ECO:0007669"/>
    <property type="project" value="TreeGrafter"/>
</dbReference>
<dbReference type="InterPro" id="IPR003646">
    <property type="entry name" value="SH3-like_bac-type"/>
</dbReference>
<dbReference type="SMART" id="SM00287">
    <property type="entry name" value="SH3b"/>
    <property type="match status" value="1"/>
</dbReference>
<dbReference type="SUPFAM" id="SSF53187">
    <property type="entry name" value="Zn-dependent exopeptidases"/>
    <property type="match status" value="1"/>
</dbReference>
<evidence type="ECO:0000313" key="6">
    <source>
        <dbReference type="Proteomes" id="UP000286974"/>
    </source>
</evidence>
<dbReference type="Gene3D" id="3.40.630.40">
    <property type="entry name" value="Zn-dependent exopeptidases"/>
    <property type="match status" value="1"/>
</dbReference>
<evidence type="ECO:0000256" key="2">
    <source>
        <dbReference type="ARBA" id="ARBA00023316"/>
    </source>
</evidence>
<keyword evidence="1 5" id="KW-0378">Hydrolase</keyword>
<dbReference type="InterPro" id="IPR002508">
    <property type="entry name" value="MurNAc-LAA_cat"/>
</dbReference>
<dbReference type="STRING" id="1138822.PL11_009455"/>
<gene>
    <name evidence="5" type="ORF">NBRC111893_1240</name>
</gene>
<name>A0A401FL29_9LACO</name>
<evidence type="ECO:0000313" key="5">
    <source>
        <dbReference type="EMBL" id="GAY73094.1"/>
    </source>
</evidence>
<organism evidence="5 6">
    <name type="scientific">Lentilactobacillus kosonis</name>
    <dbReference type="NCBI Taxonomy" id="2810561"/>
    <lineage>
        <taxon>Bacteria</taxon>
        <taxon>Bacillati</taxon>
        <taxon>Bacillota</taxon>
        <taxon>Bacilli</taxon>
        <taxon>Lactobacillales</taxon>
        <taxon>Lactobacillaceae</taxon>
        <taxon>Lentilactobacillus</taxon>
    </lineage>
</organism>
<evidence type="ECO:0000256" key="1">
    <source>
        <dbReference type="ARBA" id="ARBA00022801"/>
    </source>
</evidence>
<dbReference type="PANTHER" id="PTHR30404">
    <property type="entry name" value="N-ACETYLMURAMOYL-L-ALANINE AMIDASE"/>
    <property type="match status" value="1"/>
</dbReference>
<accession>A0A401FL29</accession>